<dbReference type="Proteomes" id="UP000050424">
    <property type="component" value="Unassembled WGS sequence"/>
</dbReference>
<gene>
    <name evidence="2" type="ORF">AK830_g11020</name>
</gene>
<comment type="caution">
    <text evidence="2">The sequence shown here is derived from an EMBL/GenBank/DDBJ whole genome shotgun (WGS) entry which is preliminary data.</text>
</comment>
<keyword evidence="3" id="KW-1185">Reference proteome</keyword>
<accession>A0A0P7B5Y0</accession>
<evidence type="ECO:0000313" key="2">
    <source>
        <dbReference type="EMBL" id="KPM35559.1"/>
    </source>
</evidence>
<sequence>MPELALSDNVAGLEQTVTALQEIIDKQQVDIEQQRQKIAGLRDHLYCYECDIKSLQDSKHRFNAKFEQHARESAEYQYLLYQQKMQNEELQDTVTTTNRDRERLRGEIADAQHLIDCMRTETADLKDQLHKCHKLLGEKQAHNDVLQMACIESDNKGKLLREELAASKGAEESSQTSIAKLKSTTNELIRILHNYIHDARVHQTGLKSIYRRFPSIKEQGAFKSLIQKSERVVFRRPQLVKKVLDDALKGIGVPPREMLAPEPVFVGRKKRKAT</sequence>
<protein>
    <submittedName>
        <fullName evidence="2">Uncharacterized protein</fullName>
    </submittedName>
</protein>
<organism evidence="2 3">
    <name type="scientific">Neonectria ditissima</name>
    <dbReference type="NCBI Taxonomy" id="78410"/>
    <lineage>
        <taxon>Eukaryota</taxon>
        <taxon>Fungi</taxon>
        <taxon>Dikarya</taxon>
        <taxon>Ascomycota</taxon>
        <taxon>Pezizomycotina</taxon>
        <taxon>Sordariomycetes</taxon>
        <taxon>Hypocreomycetidae</taxon>
        <taxon>Hypocreales</taxon>
        <taxon>Nectriaceae</taxon>
        <taxon>Neonectria</taxon>
    </lineage>
</organism>
<feature type="coiled-coil region" evidence="1">
    <location>
        <begin position="87"/>
        <end position="121"/>
    </location>
</feature>
<proteinExistence type="predicted"/>
<keyword evidence="1" id="KW-0175">Coiled coil</keyword>
<evidence type="ECO:0000313" key="3">
    <source>
        <dbReference type="Proteomes" id="UP000050424"/>
    </source>
</evidence>
<dbReference type="EMBL" id="LKCW01000246">
    <property type="protein sequence ID" value="KPM35559.1"/>
    <property type="molecule type" value="Genomic_DNA"/>
</dbReference>
<evidence type="ECO:0000256" key="1">
    <source>
        <dbReference type="SAM" id="Coils"/>
    </source>
</evidence>
<dbReference type="AlphaFoldDB" id="A0A0P7B5Y0"/>
<name>A0A0P7B5Y0_9HYPO</name>
<reference evidence="2 3" key="1">
    <citation type="submission" date="2015-09" db="EMBL/GenBank/DDBJ databases">
        <title>Draft genome of a European isolate of the apple canker pathogen Neonectria ditissima.</title>
        <authorList>
            <person name="Gomez-Cortecero A."/>
            <person name="Harrison R.J."/>
            <person name="Armitage A.D."/>
        </authorList>
    </citation>
    <scope>NUCLEOTIDE SEQUENCE [LARGE SCALE GENOMIC DNA]</scope>
    <source>
        <strain evidence="2 3">R09/05</strain>
    </source>
</reference>
<feature type="coiled-coil region" evidence="1">
    <location>
        <begin position="17"/>
        <end position="44"/>
    </location>
</feature>